<sequence>MGILLCCFQIPEYNDESLNVPRIRAFTNPITNNFSPKLEQIFQSLEREEISTVADEEDVCPTCFYEYIDENPKIVLQCGHIFHLACIYEWMERSEVCPFCSKTMLFLEGEEITQQVE</sequence>
<dbReference type="PANTHER" id="PTHR46463:SF67">
    <property type="entry name" value="E3 UBIQUITIN-PROTEIN LIGASE"/>
    <property type="match status" value="1"/>
</dbReference>
<dbReference type="TAIR" id="AT1G69085"/>
<evidence type="ECO:0000256" key="2">
    <source>
        <dbReference type="ARBA" id="ARBA00012483"/>
    </source>
</evidence>
<dbReference type="PANTHER" id="PTHR46463">
    <property type="entry name" value="ZINC FINGER, RING/FYVE/PHD-TYPE"/>
    <property type="match status" value="1"/>
</dbReference>
<dbReference type="AlphaFoldDB" id="A0A1P8AUA6"/>
<evidence type="ECO:0000313" key="12">
    <source>
        <dbReference type="Proteomes" id="UP000006548"/>
    </source>
</evidence>
<dbReference type="SMART" id="SM00184">
    <property type="entry name" value="RING"/>
    <property type="match status" value="1"/>
</dbReference>
<keyword evidence="3" id="KW-0808">Transferase</keyword>
<dbReference type="GO" id="GO:0004842">
    <property type="term" value="F:ubiquitin-protein transferase activity"/>
    <property type="evidence" value="ECO:0000318"/>
    <property type="project" value="GO_Central"/>
</dbReference>
<dbReference type="GO" id="GO:0061630">
    <property type="term" value="F:ubiquitin protein ligase activity"/>
    <property type="evidence" value="ECO:0007669"/>
    <property type="project" value="UniProtKB-EC"/>
</dbReference>
<dbReference type="Pfam" id="PF13639">
    <property type="entry name" value="zf-RING_2"/>
    <property type="match status" value="1"/>
</dbReference>
<accession>A0A1P8AUA6</accession>
<dbReference type="EMBL" id="CP002684">
    <property type="protein sequence ID" value="ANM60251.1"/>
    <property type="molecule type" value="Genomic_DNA"/>
</dbReference>
<dbReference type="GO" id="GO:0008270">
    <property type="term" value="F:zinc ion binding"/>
    <property type="evidence" value="ECO:0007669"/>
    <property type="project" value="UniProtKB-KW"/>
</dbReference>
<evidence type="ECO:0000256" key="3">
    <source>
        <dbReference type="ARBA" id="ARBA00022679"/>
    </source>
</evidence>
<dbReference type="InterPro" id="IPR001841">
    <property type="entry name" value="Znf_RING"/>
</dbReference>
<name>A0A1P8AUA6_ARATH</name>
<dbReference type="OMA" id="QIPEYND"/>
<gene>
    <name evidence="10 11" type="ordered locus">At1g69085</name>
</gene>
<evidence type="ECO:0000256" key="4">
    <source>
        <dbReference type="ARBA" id="ARBA00022723"/>
    </source>
</evidence>
<dbReference type="InParanoid" id="A0A1P8AUA6"/>
<dbReference type="EC" id="2.3.2.27" evidence="2"/>
<keyword evidence="7" id="KW-0862">Zinc</keyword>
<keyword evidence="6" id="KW-0833">Ubl conjugation pathway</keyword>
<evidence type="ECO:0000256" key="7">
    <source>
        <dbReference type="ARBA" id="ARBA00022833"/>
    </source>
</evidence>
<keyword evidence="12" id="KW-1185">Reference proteome</keyword>
<organism evidence="11 12">
    <name type="scientific">Arabidopsis thaliana</name>
    <name type="common">Mouse-ear cress</name>
    <dbReference type="NCBI Taxonomy" id="3702"/>
    <lineage>
        <taxon>Eukaryota</taxon>
        <taxon>Viridiplantae</taxon>
        <taxon>Streptophyta</taxon>
        <taxon>Embryophyta</taxon>
        <taxon>Tracheophyta</taxon>
        <taxon>Spermatophyta</taxon>
        <taxon>Magnoliopsida</taxon>
        <taxon>eudicotyledons</taxon>
        <taxon>Gunneridae</taxon>
        <taxon>Pentapetalae</taxon>
        <taxon>rosids</taxon>
        <taxon>malvids</taxon>
        <taxon>Brassicales</taxon>
        <taxon>Brassicaceae</taxon>
        <taxon>Camelineae</taxon>
        <taxon>Arabidopsis</taxon>
    </lineage>
</organism>
<dbReference type="KEGG" id="ath:AT1G69085"/>
<dbReference type="Araport" id="AT1G69085"/>
<dbReference type="RefSeq" id="NP_001322550.1">
    <property type="nucleotide sequence ID" value="NM_001334398.1"/>
</dbReference>
<reference evidence="12" key="2">
    <citation type="journal article" date="2017" name="Plant J.">
        <title>Araport11: a complete reannotation of the Arabidopsis thaliana reference genome.</title>
        <authorList>
            <person name="Cheng C.Y."/>
            <person name="Krishnakumar V."/>
            <person name="Chan A.P."/>
            <person name="Thibaud-Nissen F."/>
            <person name="Schobel S."/>
            <person name="Town C.D."/>
        </authorList>
    </citation>
    <scope>GENOME REANNOTATION</scope>
    <source>
        <strain evidence="12">cv. Columbia</strain>
    </source>
</reference>
<dbReference type="SMR" id="A0A1P8AUA6"/>
<dbReference type="Proteomes" id="UP000006548">
    <property type="component" value="Chromosome 1"/>
</dbReference>
<evidence type="ECO:0000256" key="1">
    <source>
        <dbReference type="ARBA" id="ARBA00000900"/>
    </source>
</evidence>
<reference evidence="11 12" key="1">
    <citation type="journal article" date="2000" name="Nature">
        <title>Sequence and analysis of chromosome 1 of the plant Arabidopsis thaliana.</title>
        <authorList>
            <person name="Theologis A."/>
            <person name="Ecker J.R."/>
            <person name="Palm C.J."/>
            <person name="Federspiel N.A."/>
            <person name="Kaul S."/>
            <person name="White O."/>
            <person name="Alonso J."/>
            <person name="Altafi H."/>
            <person name="Araujo R."/>
            <person name="Bowman C.L."/>
            <person name="Brooks S.Y."/>
            <person name="Buehler E."/>
            <person name="Chan A."/>
            <person name="Chao Q."/>
            <person name="Chen H."/>
            <person name="Cheuk R.F."/>
            <person name="Chin C.W."/>
            <person name="Chung M.K."/>
            <person name="Conn L."/>
            <person name="Conway A.B."/>
            <person name="Conway A.R."/>
            <person name="Creasy T.H."/>
            <person name="Dewar K."/>
            <person name="Dunn P."/>
            <person name="Etgu P."/>
            <person name="Feldblyum T.V."/>
            <person name="Feng J."/>
            <person name="Fong B."/>
            <person name="Fujii C.Y."/>
            <person name="Gill J.E."/>
            <person name="Goldsmith A.D."/>
            <person name="Haas B."/>
            <person name="Hansen N.F."/>
            <person name="Hughes B."/>
            <person name="Huizar L."/>
            <person name="Hunter J.L."/>
            <person name="Jenkins J."/>
            <person name="Johnson-Hopson C."/>
            <person name="Khan S."/>
            <person name="Khaykin E."/>
            <person name="Kim C.J."/>
            <person name="Koo H.L."/>
            <person name="Kremenetskaia I."/>
            <person name="Kurtz D.B."/>
            <person name="Kwan A."/>
            <person name="Lam B."/>
            <person name="Langin-Hooper S."/>
            <person name="Lee A."/>
            <person name="Lee J.M."/>
            <person name="Lenz C.A."/>
            <person name="Li J.H."/>
            <person name="Li Y."/>
            <person name="Lin X."/>
            <person name="Liu S.X."/>
            <person name="Liu Z.A."/>
            <person name="Luros J.S."/>
            <person name="Maiti R."/>
            <person name="Marziali A."/>
            <person name="Militscher J."/>
            <person name="Miranda M."/>
            <person name="Nguyen M."/>
            <person name="Nierman W.C."/>
            <person name="Osborne B.I."/>
            <person name="Pai G."/>
            <person name="Peterson J."/>
            <person name="Pham P.K."/>
            <person name="Rizzo M."/>
            <person name="Rooney T."/>
            <person name="Rowley D."/>
            <person name="Sakano H."/>
            <person name="Salzberg S.L."/>
            <person name="Schwartz J.R."/>
            <person name="Shinn P."/>
            <person name="Southwick A.M."/>
            <person name="Sun H."/>
            <person name="Tallon L.J."/>
            <person name="Tambunga G."/>
            <person name="Toriumi M.J."/>
            <person name="Town C.D."/>
            <person name="Utterback T."/>
            <person name="Van Aken S."/>
            <person name="Vaysberg M."/>
            <person name="Vysotskaia V.S."/>
            <person name="Walker M."/>
            <person name="Wu D."/>
            <person name="Yu G."/>
            <person name="Fraser C.M."/>
            <person name="Venter J.C."/>
            <person name="Davis R.W."/>
        </authorList>
    </citation>
    <scope>NUCLEOTIDE SEQUENCE [LARGE SCALE GENOMIC DNA]</scope>
    <source>
        <strain evidence="12">cv. Columbia</strain>
    </source>
</reference>
<evidence type="ECO:0000259" key="9">
    <source>
        <dbReference type="PROSITE" id="PS50089"/>
    </source>
</evidence>
<keyword evidence="5 8" id="KW-0863">Zinc-finger</keyword>
<keyword evidence="4" id="KW-0479">Metal-binding</keyword>
<evidence type="ECO:0000313" key="10">
    <source>
        <dbReference type="Araport" id="AT1G69085"/>
    </source>
</evidence>
<dbReference type="PROSITE" id="PS50089">
    <property type="entry name" value="ZF_RING_2"/>
    <property type="match status" value="1"/>
</dbReference>
<evidence type="ECO:0000256" key="8">
    <source>
        <dbReference type="PROSITE-ProRule" id="PRU00175"/>
    </source>
</evidence>
<comment type="catalytic activity">
    <reaction evidence="1">
        <text>S-ubiquitinyl-[E2 ubiquitin-conjugating enzyme]-L-cysteine + [acceptor protein]-L-lysine = [E2 ubiquitin-conjugating enzyme]-L-cysteine + N(6)-ubiquitinyl-[acceptor protein]-L-lysine.</text>
        <dbReference type="EC" id="2.3.2.27"/>
    </reaction>
</comment>
<dbReference type="SUPFAM" id="SSF57850">
    <property type="entry name" value="RING/U-box"/>
    <property type="match status" value="1"/>
</dbReference>
<dbReference type="GeneID" id="28717413"/>
<dbReference type="Gene3D" id="3.30.40.10">
    <property type="entry name" value="Zinc/RING finger domain, C3HC4 (zinc finger)"/>
    <property type="match status" value="1"/>
</dbReference>
<evidence type="ECO:0000256" key="6">
    <source>
        <dbReference type="ARBA" id="ARBA00022786"/>
    </source>
</evidence>
<proteinExistence type="predicted"/>
<dbReference type="ExpressionAtlas" id="A0A1P8AUA6">
    <property type="expression patterns" value="baseline"/>
</dbReference>
<dbReference type="InterPro" id="IPR013083">
    <property type="entry name" value="Znf_RING/FYVE/PHD"/>
</dbReference>
<dbReference type="SMART" id="SM01197">
    <property type="entry name" value="FANCL_C"/>
    <property type="match status" value="1"/>
</dbReference>
<protein>
    <recommendedName>
        <fullName evidence="2">RING-type E3 ubiquitin transferase</fullName>
        <ecNumber evidence="2">2.3.2.27</ecNumber>
    </recommendedName>
</protein>
<feature type="domain" description="RING-type" evidence="9">
    <location>
        <begin position="60"/>
        <end position="101"/>
    </location>
</feature>
<evidence type="ECO:0000256" key="5">
    <source>
        <dbReference type="ARBA" id="ARBA00022771"/>
    </source>
</evidence>
<evidence type="ECO:0000313" key="11">
    <source>
        <dbReference type="EMBL" id="ANM60251.1"/>
    </source>
</evidence>